<evidence type="ECO:0000313" key="2">
    <source>
        <dbReference type="Proteomes" id="UP000180974"/>
    </source>
</evidence>
<name>I6TKD3_9ALPH</name>
<dbReference type="EMBL" id="JQ836662">
    <property type="protein sequence ID" value="AFM75621.1"/>
    <property type="molecule type" value="Genomic_DNA"/>
</dbReference>
<proteinExistence type="predicted"/>
<dbReference type="Proteomes" id="UP000180974">
    <property type="component" value="Segment"/>
</dbReference>
<accession>I6TKD3</accession>
<reference evidence="1 2" key="1">
    <citation type="journal article" date="2012" name="Virus Genes">
        <title>Dynamic equilibrium of Marek's disease genomes during in vitro serial passage.</title>
        <authorList>
            <person name="Spatz S.J."/>
            <person name="Volkening J.D."/>
            <person name="Gimeno I.M."/>
            <person name="Heidari M."/>
            <person name="Witter R.L."/>
        </authorList>
    </citation>
    <scope>NUCLEOTIDE SEQUENCE [LARGE SCALE GENOMIC DNA]</scope>
    <source>
        <strain evidence="1">648a</strain>
    </source>
</reference>
<organism evidence="1 2">
    <name type="scientific">Gallid alphaherpesvirus 2</name>
    <dbReference type="NCBI Taxonomy" id="10390"/>
    <lineage>
        <taxon>Viruses</taxon>
        <taxon>Duplodnaviria</taxon>
        <taxon>Heunggongvirae</taxon>
        <taxon>Peploviricota</taxon>
        <taxon>Herviviricetes</taxon>
        <taxon>Herpesvirales</taxon>
        <taxon>Orthoherpesviridae</taxon>
        <taxon>Alphaherpesvirinae</taxon>
        <taxon>Mardivirus</taxon>
        <taxon>Mardivirus gallidalpha2</taxon>
    </lineage>
</organism>
<sequence length="131" mass="14487">MQYAAQVSSNFQEYDLANKNIPLPKNGRYEMHGENTQLFSYPLNRTLFPLSAPRTPRPRGAPICAEEGTVPFFLGGGDPICVEKGTVPLFFPPTTSGDTLWLARRFSISSSTGPRFFGRGLSETCTKRLVP</sequence>
<protein>
    <submittedName>
        <fullName evidence="1">Uncharacterized protein</fullName>
    </submittedName>
</protein>
<evidence type="ECO:0000313" key="1">
    <source>
        <dbReference type="EMBL" id="AFM75621.1"/>
    </source>
</evidence>